<dbReference type="OMA" id="TYKKQVQ"/>
<keyword evidence="4" id="KW-0493">Microtubule</keyword>
<organism evidence="12">
    <name type="scientific">Salpingoeca rosetta (strain ATCC 50818 / BSB-021)</name>
    <dbReference type="NCBI Taxonomy" id="946362"/>
    <lineage>
        <taxon>Eukaryota</taxon>
        <taxon>Choanoflagellata</taxon>
        <taxon>Craspedida</taxon>
        <taxon>Salpingoecidae</taxon>
        <taxon>Salpingoeca</taxon>
    </lineage>
</organism>
<evidence type="ECO:0000259" key="9">
    <source>
        <dbReference type="Pfam" id="PF05622"/>
    </source>
</evidence>
<evidence type="ECO:0000256" key="2">
    <source>
        <dbReference type="ARBA" id="ARBA00006946"/>
    </source>
</evidence>
<keyword evidence="5 7" id="KW-0175">Coiled coil</keyword>
<evidence type="ECO:0000256" key="5">
    <source>
        <dbReference type="ARBA" id="ARBA00023054"/>
    </source>
</evidence>
<evidence type="ECO:0000259" key="10">
    <source>
        <dbReference type="Pfam" id="PF19047"/>
    </source>
</evidence>
<dbReference type="GO" id="GO:0008017">
    <property type="term" value="F:microtubule binding"/>
    <property type="evidence" value="ECO:0007669"/>
    <property type="project" value="InterPro"/>
</dbReference>
<keyword evidence="6" id="KW-0206">Cytoskeleton</keyword>
<proteinExistence type="inferred from homology"/>
<feature type="coiled-coil region" evidence="7">
    <location>
        <begin position="429"/>
        <end position="590"/>
    </location>
</feature>
<evidence type="ECO:0000256" key="3">
    <source>
        <dbReference type="ARBA" id="ARBA00022490"/>
    </source>
</evidence>
<dbReference type="GO" id="GO:0005874">
    <property type="term" value="C:microtubule"/>
    <property type="evidence" value="ECO:0007669"/>
    <property type="project" value="UniProtKB-KW"/>
</dbReference>
<dbReference type="RefSeq" id="XP_004988159.1">
    <property type="nucleotide sequence ID" value="XM_004988102.1"/>
</dbReference>
<comment type="similarity">
    <text evidence="2">Belongs to the hook family.</text>
</comment>
<dbReference type="PANTHER" id="PTHR18947:SF39">
    <property type="entry name" value="PROTEIN HOOK"/>
    <property type="match status" value="1"/>
</dbReference>
<dbReference type="SUPFAM" id="SSF116907">
    <property type="entry name" value="Hook domain"/>
    <property type="match status" value="1"/>
</dbReference>
<evidence type="ECO:0000256" key="6">
    <source>
        <dbReference type="ARBA" id="ARBA00023212"/>
    </source>
</evidence>
<dbReference type="InterPro" id="IPR008636">
    <property type="entry name" value="Hook_C"/>
</dbReference>
<dbReference type="FunCoup" id="F2URW4">
    <property type="interactions" value="1425"/>
</dbReference>
<dbReference type="PANTHER" id="PTHR18947">
    <property type="entry name" value="HOOK PROTEINS"/>
    <property type="match status" value="1"/>
</dbReference>
<gene>
    <name evidence="11" type="ORF">PTSG_10624</name>
</gene>
<dbReference type="GO" id="GO:0030705">
    <property type="term" value="P:cytoskeleton-dependent intracellular transport"/>
    <property type="evidence" value="ECO:0007669"/>
    <property type="project" value="InterPro"/>
</dbReference>
<dbReference type="EMBL" id="GL832992">
    <property type="protein sequence ID" value="EGD80369.1"/>
    <property type="molecule type" value="Genomic_DNA"/>
</dbReference>
<feature type="region of interest" description="Disordered" evidence="8">
    <location>
        <begin position="249"/>
        <end position="270"/>
    </location>
</feature>
<dbReference type="KEGG" id="sre:PTSG_10624"/>
<dbReference type="GO" id="GO:0005737">
    <property type="term" value="C:cytoplasm"/>
    <property type="evidence" value="ECO:0007669"/>
    <property type="project" value="TreeGrafter"/>
</dbReference>
<feature type="compositionally biased region" description="Basic and acidic residues" evidence="8">
    <location>
        <begin position="730"/>
        <end position="745"/>
    </location>
</feature>
<evidence type="ECO:0000313" key="11">
    <source>
        <dbReference type="EMBL" id="EGD80369.1"/>
    </source>
</evidence>
<evidence type="ECO:0000313" key="12">
    <source>
        <dbReference type="Proteomes" id="UP000007799"/>
    </source>
</evidence>
<dbReference type="GeneID" id="16068685"/>
<evidence type="ECO:0000256" key="4">
    <source>
        <dbReference type="ARBA" id="ARBA00022701"/>
    </source>
</evidence>
<dbReference type="OrthoDB" id="49395at2759"/>
<protein>
    <recommendedName>
        <fullName evidence="13">HOOK N-terminal domain-containing protein</fullName>
    </recommendedName>
</protein>
<dbReference type="GO" id="GO:0031122">
    <property type="term" value="P:cytoplasmic microtubule organization"/>
    <property type="evidence" value="ECO:0007669"/>
    <property type="project" value="InterPro"/>
</dbReference>
<comment type="subcellular location">
    <subcellularLocation>
        <location evidence="1">Cytoplasm</location>
        <location evidence="1">Cytoskeleton</location>
    </subcellularLocation>
</comment>
<keyword evidence="3" id="KW-0963">Cytoplasm</keyword>
<dbReference type="GO" id="GO:0051959">
    <property type="term" value="F:dynein light intermediate chain binding"/>
    <property type="evidence" value="ECO:0007669"/>
    <property type="project" value="TreeGrafter"/>
</dbReference>
<dbReference type="InParanoid" id="F2URW4"/>
<dbReference type="InterPro" id="IPR036872">
    <property type="entry name" value="CH_dom_sf"/>
</dbReference>
<dbReference type="AlphaFoldDB" id="F2URW4"/>
<dbReference type="Pfam" id="PF19047">
    <property type="entry name" value="HOOK_N"/>
    <property type="match status" value="1"/>
</dbReference>
<evidence type="ECO:0000256" key="7">
    <source>
        <dbReference type="SAM" id="Coils"/>
    </source>
</evidence>
<dbReference type="Gene3D" id="1.10.418.10">
    <property type="entry name" value="Calponin-like domain"/>
    <property type="match status" value="1"/>
</dbReference>
<evidence type="ECO:0000256" key="8">
    <source>
        <dbReference type="SAM" id="MobiDB-lite"/>
    </source>
</evidence>
<accession>F2URW4</accession>
<dbReference type="Proteomes" id="UP000007799">
    <property type="component" value="Unassembled WGS sequence"/>
</dbReference>
<feature type="domain" description="HOOK N-terminal" evidence="10">
    <location>
        <begin position="17"/>
        <end position="120"/>
    </location>
</feature>
<name>F2URW4_SALR5</name>
<dbReference type="GO" id="GO:0005813">
    <property type="term" value="C:centrosome"/>
    <property type="evidence" value="ECO:0007669"/>
    <property type="project" value="TreeGrafter"/>
</dbReference>
<reference evidence="11" key="1">
    <citation type="submission" date="2009-08" db="EMBL/GenBank/DDBJ databases">
        <title>Annotation of Salpingoeca rosetta.</title>
        <authorList>
            <consortium name="The Broad Institute Genome Sequencing Platform"/>
            <person name="Russ C."/>
            <person name="Cuomo C."/>
            <person name="Burger G."/>
            <person name="Gray M.W."/>
            <person name="Holland P.W.H."/>
            <person name="King N."/>
            <person name="Lang F.B.F."/>
            <person name="Roger A.J."/>
            <person name="Ruiz-Trillo I."/>
            <person name="Young S.K."/>
            <person name="Zeng Q."/>
            <person name="Gargeya S."/>
            <person name="Alvarado L."/>
            <person name="Berlin A."/>
            <person name="Chapman S.B."/>
            <person name="Chen Z."/>
            <person name="Freedman E."/>
            <person name="Gellesch M."/>
            <person name="Goldberg J."/>
            <person name="Griggs A."/>
            <person name="Gujja S."/>
            <person name="Heilman E."/>
            <person name="Heiman D."/>
            <person name="Howarth C."/>
            <person name="Mehta T."/>
            <person name="Neiman D."/>
            <person name="Pearson M."/>
            <person name="Roberts A."/>
            <person name="Saif S."/>
            <person name="Shea T."/>
            <person name="Shenoy N."/>
            <person name="Sisk P."/>
            <person name="Stolte C."/>
            <person name="Sykes S."/>
            <person name="White J."/>
            <person name="Yandava C."/>
            <person name="Haas B."/>
            <person name="Nusbaum C."/>
            <person name="Birren B."/>
        </authorList>
    </citation>
    <scope>NUCLEOTIDE SEQUENCE [LARGE SCALE GENOMIC DNA]</scope>
    <source>
        <strain evidence="11">ATCC 50818</strain>
    </source>
</reference>
<dbReference type="InterPro" id="IPR043936">
    <property type="entry name" value="HOOK_N"/>
</dbReference>
<feature type="domain" description="Hook C-terminal" evidence="9">
    <location>
        <begin position="158"/>
        <end position="384"/>
    </location>
</feature>
<evidence type="ECO:0000256" key="1">
    <source>
        <dbReference type="ARBA" id="ARBA00004245"/>
    </source>
</evidence>
<feature type="compositionally biased region" description="Basic and acidic residues" evidence="8">
    <location>
        <begin position="249"/>
        <end position="265"/>
    </location>
</feature>
<keyword evidence="12" id="KW-1185">Reference proteome</keyword>
<sequence>MAEAKELQMLIRWVSCIPSFFTDDLYAKVRRDASNDRTKMMNVQKASHTLAAFLAAKFKVPEHEVPTPNEEAVVEGDAHELTVLLRLLVTCAVNSSKRETYVQRILADNDLAQHLMSSIQAIQAHLQQAAEEVTRVRAGSEGDDPVIARLQKDLDETRHRLRHLEIEHDAVVDDNRELERELGETKAALAAAEASGSGSSEEDQQRIHDLTTALAEMEDALKAEQQDHEATKKDCQRALAEMNRQLDRAMAESAEHQKQLDEMQELRQQADQVPALESRLATLKTQLEEAVELKRQAMSAQEQNAENIKRIVELETKEKRVDELQEELAETSKKLAALEEELLDEQKRSDRLQHEADTQRDTCARLKEDKTRLLREKGALEQQLELSSAGDISAAGLGGGVDLERLIRLEHENATLKAQVEGGDVDQKVAKIKAMADAAQKGKQELQKQNRELSLTIAKLETEVKSLKEGDGVQTTSGVAIEKLAVCERKLDAANKELATKSEMCDKLKSQLSASQEKLLEAQKKLSLVGLDQKEVVEKARDAAMKDVQDKLNTLEKVSNELAQLKERHAALMEEKNQLARENADQMKKITTILTQKDELNSKILALKESGAGGGGSSDELQRVKEQLRQARVDYKRLENEKIAAAAATSGDGSGEGGKYIQMLQQKIQDLEAEIATKTSELDRQRARFEREQRLMTSAWISLSVEQQKLSVRERERNNAAPRGQSFLEVQRRKAMERKAVSHAS</sequence>
<evidence type="ECO:0008006" key="13">
    <source>
        <dbReference type="Google" id="ProtNLM"/>
    </source>
</evidence>
<feature type="coiled-coil region" evidence="7">
    <location>
        <begin position="618"/>
        <end position="688"/>
    </location>
</feature>
<dbReference type="Pfam" id="PF05622">
    <property type="entry name" value="HOOK"/>
    <property type="match status" value="1"/>
</dbReference>
<dbReference type="STRING" id="946362.F2URW4"/>
<dbReference type="eggNOG" id="ENOG502QW1T">
    <property type="taxonomic scope" value="Eukaryota"/>
</dbReference>
<feature type="region of interest" description="Disordered" evidence="8">
    <location>
        <begin position="712"/>
        <end position="745"/>
    </location>
</feature>